<feature type="transmembrane region" description="Helical" evidence="3">
    <location>
        <begin position="226"/>
        <end position="248"/>
    </location>
</feature>
<dbReference type="GO" id="GO:0048544">
    <property type="term" value="P:recognition of pollen"/>
    <property type="evidence" value="ECO:0007669"/>
    <property type="project" value="InterPro"/>
</dbReference>
<sequence>MYRAGSWNGRRWTGTPLLQQNPVFTYDFVSNEKEVFYLFDDRNRSVPSRLVVTASGDVQHFTGIDVIQTWARFSIAAFDRCNKYAVCGSYASCKINKSPAVCECLEGFTLKSLGEWEILDWTEGFVRMAPLHCNHSNGFLKQEEEAWLFCLVSTVDLAYPRGFPQLVLRNGSALRYRAGSWNGIRFTGTPGLNPNQGLLYRFELNKDEVYYEVDDQDDGNATVKKLVGIIVGSVIMIVILLVGLIFYIHKRKLKKQGIMKRKYKMTHSEGEKEEMDLWIFDFNTISKATDNFSNDNKLGEGGFGPVYK</sequence>
<dbReference type="EMBL" id="JANJYI010000008">
    <property type="protein sequence ID" value="KAK2639296.1"/>
    <property type="molecule type" value="Genomic_DNA"/>
</dbReference>
<evidence type="ECO:0000256" key="1">
    <source>
        <dbReference type="ARBA" id="ARBA00022729"/>
    </source>
</evidence>
<dbReference type="Proteomes" id="UP001280121">
    <property type="component" value="Unassembled WGS sequence"/>
</dbReference>
<evidence type="ECO:0000256" key="2">
    <source>
        <dbReference type="ARBA" id="ARBA00023157"/>
    </source>
</evidence>
<evidence type="ECO:0000256" key="3">
    <source>
        <dbReference type="SAM" id="Phobius"/>
    </source>
</evidence>
<dbReference type="InterPro" id="IPR000858">
    <property type="entry name" value="S_locus_glycoprot_dom"/>
</dbReference>
<evidence type="ECO:0000313" key="5">
    <source>
        <dbReference type="EMBL" id="KAK2639296.1"/>
    </source>
</evidence>
<dbReference type="Pfam" id="PF00954">
    <property type="entry name" value="S_locus_glycop"/>
    <property type="match status" value="1"/>
</dbReference>
<evidence type="ECO:0000259" key="4">
    <source>
        <dbReference type="Pfam" id="PF00954"/>
    </source>
</evidence>
<keyword evidence="3" id="KW-0472">Membrane</keyword>
<keyword evidence="6" id="KW-1185">Reference proteome</keyword>
<dbReference type="AlphaFoldDB" id="A0AAD9TNL8"/>
<proteinExistence type="predicted"/>
<keyword evidence="3" id="KW-0812">Transmembrane</keyword>
<comment type="caution">
    <text evidence="5">The sequence shown here is derived from an EMBL/GenBank/DDBJ whole genome shotgun (WGS) entry which is preliminary data.</text>
</comment>
<keyword evidence="2" id="KW-1015">Disulfide bond</keyword>
<feature type="non-terminal residue" evidence="5">
    <location>
        <position position="1"/>
    </location>
</feature>
<evidence type="ECO:0000313" key="6">
    <source>
        <dbReference type="Proteomes" id="UP001280121"/>
    </source>
</evidence>
<organism evidence="5 6">
    <name type="scientific">Dipteronia dyeriana</name>
    <dbReference type="NCBI Taxonomy" id="168575"/>
    <lineage>
        <taxon>Eukaryota</taxon>
        <taxon>Viridiplantae</taxon>
        <taxon>Streptophyta</taxon>
        <taxon>Embryophyta</taxon>
        <taxon>Tracheophyta</taxon>
        <taxon>Spermatophyta</taxon>
        <taxon>Magnoliopsida</taxon>
        <taxon>eudicotyledons</taxon>
        <taxon>Gunneridae</taxon>
        <taxon>Pentapetalae</taxon>
        <taxon>rosids</taxon>
        <taxon>malvids</taxon>
        <taxon>Sapindales</taxon>
        <taxon>Sapindaceae</taxon>
        <taxon>Hippocastanoideae</taxon>
        <taxon>Acereae</taxon>
        <taxon>Dipteronia</taxon>
    </lineage>
</organism>
<keyword evidence="1" id="KW-0732">Signal</keyword>
<dbReference type="Gene3D" id="3.30.200.20">
    <property type="entry name" value="Phosphorylase Kinase, domain 1"/>
    <property type="match status" value="1"/>
</dbReference>
<dbReference type="PANTHER" id="PTHR32444">
    <property type="entry name" value="BULB-TYPE LECTIN DOMAIN-CONTAINING PROTEIN"/>
    <property type="match status" value="1"/>
</dbReference>
<accession>A0AAD9TNL8</accession>
<reference evidence="5" key="1">
    <citation type="journal article" date="2023" name="Plant J.">
        <title>Genome sequences and population genomics provide insights into the demographic history, inbreeding, and mutation load of two 'living fossil' tree species of Dipteronia.</title>
        <authorList>
            <person name="Feng Y."/>
            <person name="Comes H.P."/>
            <person name="Chen J."/>
            <person name="Zhu S."/>
            <person name="Lu R."/>
            <person name="Zhang X."/>
            <person name="Li P."/>
            <person name="Qiu J."/>
            <person name="Olsen K.M."/>
            <person name="Qiu Y."/>
        </authorList>
    </citation>
    <scope>NUCLEOTIDE SEQUENCE</scope>
    <source>
        <strain evidence="5">KIB01</strain>
    </source>
</reference>
<keyword evidence="3" id="KW-1133">Transmembrane helix</keyword>
<dbReference type="PANTHER" id="PTHR32444:SF183">
    <property type="entry name" value="APPLE DOMAIN-CONTAINING PROTEIN"/>
    <property type="match status" value="1"/>
</dbReference>
<feature type="domain" description="S-locus glycoprotein" evidence="4">
    <location>
        <begin position="2"/>
        <end position="111"/>
    </location>
</feature>
<gene>
    <name evidence="5" type="ORF">Ddye_027091</name>
</gene>
<name>A0AAD9TNL8_9ROSI</name>
<protein>
    <recommendedName>
        <fullName evidence="4">S-locus glycoprotein domain-containing protein</fullName>
    </recommendedName>
</protein>